<dbReference type="InterPro" id="IPR051531">
    <property type="entry name" value="N-acetyltransferase"/>
</dbReference>
<protein>
    <submittedName>
        <fullName evidence="2">N-acetyltransferase</fullName>
    </submittedName>
</protein>
<feature type="domain" description="N-acetyltransferase" evidence="1">
    <location>
        <begin position="43"/>
        <end position="154"/>
    </location>
</feature>
<name>A0A3P3WAQ3_9FLAO</name>
<evidence type="ECO:0000313" key="3">
    <source>
        <dbReference type="Proteomes" id="UP000271937"/>
    </source>
</evidence>
<dbReference type="OrthoDB" id="9811523at2"/>
<dbReference type="Proteomes" id="UP000271937">
    <property type="component" value="Unassembled WGS sequence"/>
</dbReference>
<dbReference type="InterPro" id="IPR016181">
    <property type="entry name" value="Acyl_CoA_acyltransferase"/>
</dbReference>
<comment type="caution">
    <text evidence="2">The sequence shown here is derived from an EMBL/GenBank/DDBJ whole genome shotgun (WGS) entry which is preliminary data.</text>
</comment>
<evidence type="ECO:0000313" key="2">
    <source>
        <dbReference type="EMBL" id="RRJ91784.1"/>
    </source>
</evidence>
<dbReference type="Pfam" id="PF13302">
    <property type="entry name" value="Acetyltransf_3"/>
    <property type="match status" value="1"/>
</dbReference>
<dbReference type="Gene3D" id="3.40.630.30">
    <property type="match status" value="1"/>
</dbReference>
<keyword evidence="2" id="KW-0808">Transferase</keyword>
<dbReference type="PANTHER" id="PTHR43792:SF13">
    <property type="entry name" value="ACETYLTRANSFERASE"/>
    <property type="match status" value="1"/>
</dbReference>
<dbReference type="InterPro" id="IPR000182">
    <property type="entry name" value="GNAT_dom"/>
</dbReference>
<reference evidence="2 3" key="1">
    <citation type="submission" date="2018-11" db="EMBL/GenBank/DDBJ databases">
        <title>Flavobacterium sp. nov., YIM 102600 draft genome.</title>
        <authorList>
            <person name="Li G."/>
            <person name="Jiang Y."/>
        </authorList>
    </citation>
    <scope>NUCLEOTIDE SEQUENCE [LARGE SCALE GENOMIC DNA]</scope>
    <source>
        <strain evidence="2 3">YIM 102600</strain>
    </source>
</reference>
<dbReference type="RefSeq" id="WP_125012532.1">
    <property type="nucleotide sequence ID" value="NZ_RQVR01000007.1"/>
</dbReference>
<evidence type="ECO:0000259" key="1">
    <source>
        <dbReference type="Pfam" id="PF13302"/>
    </source>
</evidence>
<gene>
    <name evidence="2" type="ORF">EG849_07875</name>
</gene>
<sequence>MNSKKIETERLLLIPFTKQLTHLINDKNFIALQNKGPNTAAGYPDQETLETLPKIVANIEASNGPTGFESWVIIKKAEMKIIGDAGFKGIPNLAGEIDLGYGIIASERRNGYALEASEALVKWGFSQSEVKKITAKCLIANEGSVKILEKLNFKRSTTDAQFHFFILEKPQTLK</sequence>
<dbReference type="GO" id="GO:0016747">
    <property type="term" value="F:acyltransferase activity, transferring groups other than amino-acyl groups"/>
    <property type="evidence" value="ECO:0007669"/>
    <property type="project" value="InterPro"/>
</dbReference>
<keyword evidence="3" id="KW-1185">Reference proteome</keyword>
<dbReference type="EMBL" id="RQVR01000007">
    <property type="protein sequence ID" value="RRJ91784.1"/>
    <property type="molecule type" value="Genomic_DNA"/>
</dbReference>
<dbReference type="SUPFAM" id="SSF55729">
    <property type="entry name" value="Acyl-CoA N-acyltransferases (Nat)"/>
    <property type="match status" value="1"/>
</dbReference>
<dbReference type="AlphaFoldDB" id="A0A3P3WAQ3"/>
<organism evidence="2 3">
    <name type="scientific">Flavobacterium macacae</name>
    <dbReference type="NCBI Taxonomy" id="2488993"/>
    <lineage>
        <taxon>Bacteria</taxon>
        <taxon>Pseudomonadati</taxon>
        <taxon>Bacteroidota</taxon>
        <taxon>Flavobacteriia</taxon>
        <taxon>Flavobacteriales</taxon>
        <taxon>Flavobacteriaceae</taxon>
        <taxon>Flavobacterium</taxon>
    </lineage>
</organism>
<dbReference type="PANTHER" id="PTHR43792">
    <property type="entry name" value="GNAT FAMILY, PUTATIVE (AFU_ORTHOLOGUE AFUA_3G00765)-RELATED-RELATED"/>
    <property type="match status" value="1"/>
</dbReference>
<proteinExistence type="predicted"/>
<accession>A0A3P3WAQ3</accession>